<dbReference type="HOGENOM" id="CLU_066192_26_1_5"/>
<sequence length="151" mass="16962">MLFSTKSKRLSQVSALSTPGIPMRGRSQPAGELEVKAKNPHFNDISIGRKIRFKRTMIGMSQKKLGSQLGVTFQQIQKYEKGSNRIGAGRLQEIADILEVPISFFYTDLSTKENASTCDERISSKEEQVLLKSFRELKPKKQKAILCLIVS</sequence>
<dbReference type="Proteomes" id="UP000001489">
    <property type="component" value="Chromosome"/>
</dbReference>
<feature type="domain" description="HTH cro/C1-type" evidence="2">
    <location>
        <begin position="51"/>
        <end position="105"/>
    </location>
</feature>
<dbReference type="SUPFAM" id="SSF47413">
    <property type="entry name" value="lambda repressor-like DNA-binding domains"/>
    <property type="match status" value="1"/>
</dbReference>
<evidence type="ECO:0000256" key="1">
    <source>
        <dbReference type="SAM" id="MobiDB-lite"/>
    </source>
</evidence>
<dbReference type="Gene3D" id="1.10.260.40">
    <property type="entry name" value="lambda repressor-like DNA-binding domains"/>
    <property type="match status" value="1"/>
</dbReference>
<accession>C6AAB2</accession>
<dbReference type="SMART" id="SM00530">
    <property type="entry name" value="HTH_XRE"/>
    <property type="match status" value="1"/>
</dbReference>
<dbReference type="InterPro" id="IPR010982">
    <property type="entry name" value="Lambda_DNA-bd_dom_sf"/>
</dbReference>
<dbReference type="eggNOG" id="COG1396">
    <property type="taxonomic scope" value="Bacteria"/>
</dbReference>
<evidence type="ECO:0000259" key="2">
    <source>
        <dbReference type="PROSITE" id="PS50943"/>
    </source>
</evidence>
<proteinExistence type="predicted"/>
<dbReference type="AlphaFoldDB" id="C6AAB2"/>
<evidence type="ECO:0000313" key="3">
    <source>
        <dbReference type="EMBL" id="ACS51852.1"/>
    </source>
</evidence>
<dbReference type="GO" id="GO:0003677">
    <property type="term" value="F:DNA binding"/>
    <property type="evidence" value="ECO:0007669"/>
    <property type="project" value="InterPro"/>
</dbReference>
<dbReference type="KEGG" id="bgr:Bgr_17320"/>
<dbReference type="Pfam" id="PF01381">
    <property type="entry name" value="HTH_3"/>
    <property type="match status" value="1"/>
</dbReference>
<dbReference type="STRING" id="634504.Bgr_17320"/>
<gene>
    <name evidence="3" type="ordered locus">Bgr_17320</name>
</gene>
<feature type="region of interest" description="Disordered" evidence="1">
    <location>
        <begin position="1"/>
        <end position="30"/>
    </location>
</feature>
<dbReference type="CDD" id="cd00093">
    <property type="entry name" value="HTH_XRE"/>
    <property type="match status" value="1"/>
</dbReference>
<name>C6AAB2_BARGA</name>
<dbReference type="EMBL" id="CP001562">
    <property type="protein sequence ID" value="ACS51852.1"/>
    <property type="molecule type" value="Genomic_DNA"/>
</dbReference>
<evidence type="ECO:0000313" key="4">
    <source>
        <dbReference type="Proteomes" id="UP000001489"/>
    </source>
</evidence>
<organism evidence="3 4">
    <name type="scientific">Bartonella grahamii (strain as4aup)</name>
    <dbReference type="NCBI Taxonomy" id="634504"/>
    <lineage>
        <taxon>Bacteria</taxon>
        <taxon>Pseudomonadati</taxon>
        <taxon>Pseudomonadota</taxon>
        <taxon>Alphaproteobacteria</taxon>
        <taxon>Hyphomicrobiales</taxon>
        <taxon>Bartonellaceae</taxon>
        <taxon>Bartonella</taxon>
    </lineage>
</organism>
<dbReference type="PROSITE" id="PS50943">
    <property type="entry name" value="HTH_CROC1"/>
    <property type="match status" value="1"/>
</dbReference>
<dbReference type="InterPro" id="IPR001387">
    <property type="entry name" value="Cro/C1-type_HTH"/>
</dbReference>
<reference evidence="3 4" key="1">
    <citation type="journal article" date="2009" name="PLoS Genet.">
        <title>Run-off replication of host-adaptability genes is associated with gene transfer agents in the genome of mouse-infecting Bartonella grahamii.</title>
        <authorList>
            <person name="Berglund E.C."/>
            <person name="Frank A.C."/>
            <person name="Calteau A."/>
            <person name="Vinnere Pettersson O."/>
            <person name="Granberg F."/>
            <person name="Eriksson A.-S."/>
            <person name="Naeslund K."/>
            <person name="Holmberg M."/>
            <person name="Lindroos H."/>
            <person name="Andersson S.G."/>
        </authorList>
    </citation>
    <scope>NUCLEOTIDE SEQUENCE [LARGE SCALE GENOMIC DNA]</scope>
    <source>
        <strain evidence="4">as4aup</strain>
    </source>
</reference>
<keyword evidence="4" id="KW-1185">Reference proteome</keyword>
<protein>
    <submittedName>
        <fullName evidence="3">Transcriptional regulator</fullName>
    </submittedName>
</protein>